<sequence>MACRLPVSFLLLSPLRTAARSAVWSRAMSLKAGDAIPDVQIFDGGPGKKISLKDVFGSEKGILFGVPGAFTPGCSKTHLPGYVSQAEDLKSRGVKVIACISVNDAFVMSEWGKAQGAEGKVQMLADPNGAFVKAAGLGLDKPELLDLFGNQRCQRFSMIVDGGKVKAINVEADGTGLTCSLAGNILSQL</sequence>
<evidence type="ECO:0000256" key="9">
    <source>
        <dbReference type="PIRSR" id="PIRSR637944-1"/>
    </source>
</evidence>
<dbReference type="EMBL" id="DYDO01000010">
    <property type="protein sequence ID" value="DBA17241.1"/>
    <property type="molecule type" value="Genomic_DNA"/>
</dbReference>
<dbReference type="GO" id="GO:0042744">
    <property type="term" value="P:hydrogen peroxide catabolic process"/>
    <property type="evidence" value="ECO:0007669"/>
    <property type="project" value="TreeGrafter"/>
</dbReference>
<dbReference type="PANTHER" id="PTHR10430:SF16">
    <property type="entry name" value="PEROXIREDOXIN-5, MITOCHONDRIAL"/>
    <property type="match status" value="1"/>
</dbReference>
<dbReference type="GO" id="GO:0008379">
    <property type="term" value="F:thioredoxin peroxidase activity"/>
    <property type="evidence" value="ECO:0007669"/>
    <property type="project" value="InterPro"/>
</dbReference>
<evidence type="ECO:0000256" key="6">
    <source>
        <dbReference type="ARBA" id="ARBA00023002"/>
    </source>
</evidence>
<gene>
    <name evidence="13" type="ORF">GDO54_002717</name>
</gene>
<dbReference type="InterPro" id="IPR037944">
    <property type="entry name" value="PRX5-like"/>
</dbReference>
<dbReference type="FunFam" id="3.40.30.10:FF:000020">
    <property type="entry name" value="Peroxiredoxin"/>
    <property type="match status" value="1"/>
</dbReference>
<evidence type="ECO:0000256" key="5">
    <source>
        <dbReference type="ARBA" id="ARBA00022862"/>
    </source>
</evidence>
<dbReference type="InterPro" id="IPR036249">
    <property type="entry name" value="Thioredoxin-like_sf"/>
</dbReference>
<dbReference type="GO" id="GO:0005739">
    <property type="term" value="C:mitochondrion"/>
    <property type="evidence" value="ECO:0007669"/>
    <property type="project" value="TreeGrafter"/>
</dbReference>
<comment type="similarity">
    <text evidence="3 10">Belongs to the peroxiredoxin family. Prx5 subfamily.</text>
</comment>
<dbReference type="Pfam" id="PF08534">
    <property type="entry name" value="Redoxin"/>
    <property type="match status" value="1"/>
</dbReference>
<evidence type="ECO:0000256" key="3">
    <source>
        <dbReference type="ARBA" id="ARBA00010505"/>
    </source>
</evidence>
<feature type="active site" description="Cysteine sulfenic acid (-SOH) intermediate" evidence="9">
    <location>
        <position position="74"/>
    </location>
</feature>
<evidence type="ECO:0000313" key="14">
    <source>
        <dbReference type="Proteomes" id="UP001181693"/>
    </source>
</evidence>
<keyword evidence="14" id="KW-1185">Reference proteome</keyword>
<dbReference type="CDD" id="cd03013">
    <property type="entry name" value="PRX5_like"/>
    <property type="match status" value="1"/>
</dbReference>
<keyword evidence="11" id="KW-0732">Signal</keyword>
<dbReference type="GO" id="GO:0005782">
    <property type="term" value="C:peroxisomal matrix"/>
    <property type="evidence" value="ECO:0007669"/>
    <property type="project" value="UniProtKB-SubCell"/>
</dbReference>
<evidence type="ECO:0000256" key="10">
    <source>
        <dbReference type="RuleBase" id="RU366011"/>
    </source>
</evidence>
<proteinExistence type="inferred from homology"/>
<keyword evidence="5 10" id="KW-0049">Antioxidant</keyword>
<dbReference type="EC" id="1.11.1.24" evidence="10"/>
<accession>A0AAV2ZZ36</accession>
<protein>
    <recommendedName>
        <fullName evidence="10">Peroxiredoxin-5</fullName>
        <ecNumber evidence="10">1.11.1.24</ecNumber>
    </recommendedName>
</protein>
<comment type="function">
    <text evidence="1">Thiol-specific peroxidase that catalyzes the reduction of hydrogen peroxide and organic hydroperoxides to water and alcohols, respectively. Plays a role in cell protection against oxidative stress by detoxifying peroxides and as sensor of hydrogen peroxide-mediated signaling events.</text>
</comment>
<dbReference type="Gene3D" id="3.40.30.10">
    <property type="entry name" value="Glutaredoxin"/>
    <property type="match status" value="1"/>
</dbReference>
<reference evidence="13" key="1">
    <citation type="thesis" date="2020" institute="ProQuest LLC" country="789 East Eisenhower Parkway, Ann Arbor, MI, USA">
        <title>Comparative Genomics and Chromosome Evolution.</title>
        <authorList>
            <person name="Mudd A.B."/>
        </authorList>
    </citation>
    <scope>NUCLEOTIDE SEQUENCE</scope>
    <source>
        <strain evidence="13">1538</strain>
        <tissue evidence="13">Blood</tissue>
    </source>
</reference>
<dbReference type="Proteomes" id="UP001181693">
    <property type="component" value="Unassembled WGS sequence"/>
</dbReference>
<evidence type="ECO:0000256" key="2">
    <source>
        <dbReference type="ARBA" id="ARBA00004253"/>
    </source>
</evidence>
<keyword evidence="4 10" id="KW-0575">Peroxidase</keyword>
<feature type="domain" description="Thioredoxin" evidence="12">
    <location>
        <begin position="30"/>
        <end position="153"/>
    </location>
</feature>
<evidence type="ECO:0000313" key="13">
    <source>
        <dbReference type="EMBL" id="DBA17241.1"/>
    </source>
</evidence>
<dbReference type="GO" id="GO:0045454">
    <property type="term" value="P:cell redox homeostasis"/>
    <property type="evidence" value="ECO:0007669"/>
    <property type="project" value="TreeGrafter"/>
</dbReference>
<comment type="subcellular location">
    <subcellularLocation>
        <location evidence="2">Peroxisome matrix</location>
    </subcellularLocation>
</comment>
<dbReference type="InterPro" id="IPR013740">
    <property type="entry name" value="Redoxin"/>
</dbReference>
<dbReference type="PROSITE" id="PS51352">
    <property type="entry name" value="THIOREDOXIN_2"/>
    <property type="match status" value="1"/>
</dbReference>
<feature type="signal peptide" evidence="11">
    <location>
        <begin position="1"/>
        <end position="21"/>
    </location>
</feature>
<dbReference type="AlphaFoldDB" id="A0AAV2ZZ36"/>
<keyword evidence="6 10" id="KW-0560">Oxidoreductase</keyword>
<feature type="chain" id="PRO_5043651792" description="Peroxiredoxin-5" evidence="11">
    <location>
        <begin position="22"/>
        <end position="189"/>
    </location>
</feature>
<keyword evidence="7 10" id="KW-0676">Redox-active center</keyword>
<dbReference type="PANTHER" id="PTHR10430">
    <property type="entry name" value="PEROXIREDOXIN"/>
    <property type="match status" value="1"/>
</dbReference>
<comment type="catalytic activity">
    <reaction evidence="8 10">
        <text>a hydroperoxide + [thioredoxin]-dithiol = an alcohol + [thioredoxin]-disulfide + H2O</text>
        <dbReference type="Rhea" id="RHEA:62620"/>
        <dbReference type="Rhea" id="RHEA-COMP:10698"/>
        <dbReference type="Rhea" id="RHEA-COMP:10700"/>
        <dbReference type="ChEBI" id="CHEBI:15377"/>
        <dbReference type="ChEBI" id="CHEBI:29950"/>
        <dbReference type="ChEBI" id="CHEBI:30879"/>
        <dbReference type="ChEBI" id="CHEBI:35924"/>
        <dbReference type="ChEBI" id="CHEBI:50058"/>
        <dbReference type="EC" id="1.11.1.24"/>
    </reaction>
</comment>
<evidence type="ECO:0000259" key="12">
    <source>
        <dbReference type="PROSITE" id="PS51352"/>
    </source>
</evidence>
<organism evidence="13 14">
    <name type="scientific">Pyxicephalus adspersus</name>
    <name type="common">African bullfrog</name>
    <dbReference type="NCBI Taxonomy" id="30357"/>
    <lineage>
        <taxon>Eukaryota</taxon>
        <taxon>Metazoa</taxon>
        <taxon>Chordata</taxon>
        <taxon>Craniata</taxon>
        <taxon>Vertebrata</taxon>
        <taxon>Euteleostomi</taxon>
        <taxon>Amphibia</taxon>
        <taxon>Batrachia</taxon>
        <taxon>Anura</taxon>
        <taxon>Neobatrachia</taxon>
        <taxon>Ranoidea</taxon>
        <taxon>Pyxicephalidae</taxon>
        <taxon>Pyxicephalinae</taxon>
        <taxon>Pyxicephalus</taxon>
    </lineage>
</organism>
<evidence type="ECO:0000256" key="1">
    <source>
        <dbReference type="ARBA" id="ARBA00003330"/>
    </source>
</evidence>
<evidence type="ECO:0000256" key="4">
    <source>
        <dbReference type="ARBA" id="ARBA00022559"/>
    </source>
</evidence>
<dbReference type="GO" id="GO:0034599">
    <property type="term" value="P:cellular response to oxidative stress"/>
    <property type="evidence" value="ECO:0007669"/>
    <property type="project" value="InterPro"/>
</dbReference>
<evidence type="ECO:0000256" key="7">
    <source>
        <dbReference type="ARBA" id="ARBA00023284"/>
    </source>
</evidence>
<evidence type="ECO:0000256" key="8">
    <source>
        <dbReference type="ARBA" id="ARBA00049091"/>
    </source>
</evidence>
<dbReference type="SUPFAM" id="SSF52833">
    <property type="entry name" value="Thioredoxin-like"/>
    <property type="match status" value="1"/>
</dbReference>
<comment type="caution">
    <text evidence="13">The sequence shown here is derived from an EMBL/GenBank/DDBJ whole genome shotgun (WGS) entry which is preliminary data.</text>
</comment>
<evidence type="ECO:0000256" key="11">
    <source>
        <dbReference type="SAM" id="SignalP"/>
    </source>
</evidence>
<dbReference type="InterPro" id="IPR013766">
    <property type="entry name" value="Thioredoxin_domain"/>
</dbReference>
<name>A0AAV2ZZ36_PYXAD</name>